<dbReference type="EMBL" id="JAGPNK010000007">
    <property type="protein sequence ID" value="KAH7318051.1"/>
    <property type="molecule type" value="Genomic_DNA"/>
</dbReference>
<gene>
    <name evidence="2" type="ORF">B0I35DRAFT_431217</name>
</gene>
<organism evidence="2 3">
    <name type="scientific">Stachybotrys elegans</name>
    <dbReference type="NCBI Taxonomy" id="80388"/>
    <lineage>
        <taxon>Eukaryota</taxon>
        <taxon>Fungi</taxon>
        <taxon>Dikarya</taxon>
        <taxon>Ascomycota</taxon>
        <taxon>Pezizomycotina</taxon>
        <taxon>Sordariomycetes</taxon>
        <taxon>Hypocreomycetidae</taxon>
        <taxon>Hypocreales</taxon>
        <taxon>Stachybotryaceae</taxon>
        <taxon>Stachybotrys</taxon>
    </lineage>
</organism>
<keyword evidence="1" id="KW-0812">Transmembrane</keyword>
<keyword evidence="1" id="KW-0472">Membrane</keyword>
<evidence type="ECO:0000256" key="1">
    <source>
        <dbReference type="SAM" id="Phobius"/>
    </source>
</evidence>
<reference evidence="2" key="1">
    <citation type="journal article" date="2021" name="Nat. Commun.">
        <title>Genetic determinants of endophytism in the Arabidopsis root mycobiome.</title>
        <authorList>
            <person name="Mesny F."/>
            <person name="Miyauchi S."/>
            <person name="Thiergart T."/>
            <person name="Pickel B."/>
            <person name="Atanasova L."/>
            <person name="Karlsson M."/>
            <person name="Huettel B."/>
            <person name="Barry K.W."/>
            <person name="Haridas S."/>
            <person name="Chen C."/>
            <person name="Bauer D."/>
            <person name="Andreopoulos W."/>
            <person name="Pangilinan J."/>
            <person name="LaButti K."/>
            <person name="Riley R."/>
            <person name="Lipzen A."/>
            <person name="Clum A."/>
            <person name="Drula E."/>
            <person name="Henrissat B."/>
            <person name="Kohler A."/>
            <person name="Grigoriev I.V."/>
            <person name="Martin F.M."/>
            <person name="Hacquard S."/>
        </authorList>
    </citation>
    <scope>NUCLEOTIDE SEQUENCE</scope>
    <source>
        <strain evidence="2">MPI-CAGE-CH-0235</strain>
    </source>
</reference>
<keyword evidence="3" id="KW-1185">Reference proteome</keyword>
<protein>
    <submittedName>
        <fullName evidence="2">Uncharacterized protein</fullName>
    </submittedName>
</protein>
<dbReference type="Proteomes" id="UP000813444">
    <property type="component" value="Unassembled WGS sequence"/>
</dbReference>
<evidence type="ECO:0000313" key="3">
    <source>
        <dbReference type="Proteomes" id="UP000813444"/>
    </source>
</evidence>
<accession>A0A8K0SRV7</accession>
<proteinExistence type="predicted"/>
<evidence type="ECO:0000313" key="2">
    <source>
        <dbReference type="EMBL" id="KAH7318051.1"/>
    </source>
</evidence>
<feature type="transmembrane region" description="Helical" evidence="1">
    <location>
        <begin position="55"/>
        <end position="76"/>
    </location>
</feature>
<comment type="caution">
    <text evidence="2">The sequence shown here is derived from an EMBL/GenBank/DDBJ whole genome shotgun (WGS) entry which is preliminary data.</text>
</comment>
<sequence length="104" mass="11705">MPAPLVGYTALLRLLYTPSQPACSTMIVTIRAVYRQPGANPKRGRQARLRYERRLQCYIAVCGCWPLGLAASAPFLPDIDHALRVKIRALAKQFLWEKVLVVLL</sequence>
<dbReference type="AlphaFoldDB" id="A0A8K0SRV7"/>
<keyword evidence="1" id="KW-1133">Transmembrane helix</keyword>
<feature type="transmembrane region" description="Helical" evidence="1">
    <location>
        <begin position="15"/>
        <end position="34"/>
    </location>
</feature>
<name>A0A8K0SRV7_9HYPO</name>